<dbReference type="InterPro" id="IPR003961">
    <property type="entry name" value="FN3_dom"/>
</dbReference>
<dbReference type="Gene3D" id="2.30.30.40">
    <property type="entry name" value="SH3 Domains"/>
    <property type="match status" value="1"/>
</dbReference>
<evidence type="ECO:0000259" key="9">
    <source>
        <dbReference type="PROSITE" id="PS51781"/>
    </source>
</evidence>
<dbReference type="InterPro" id="IPR022385">
    <property type="entry name" value="Rhs_assc_core"/>
</dbReference>
<evidence type="ECO:0000259" key="6">
    <source>
        <dbReference type="PROSITE" id="PS50234"/>
    </source>
</evidence>
<dbReference type="Gene3D" id="2.60.40.1080">
    <property type="match status" value="5"/>
</dbReference>
<comment type="subcellular location">
    <subcellularLocation>
        <location evidence="1">Secreted</location>
        <location evidence="1">Extracellular space</location>
    </subcellularLocation>
</comment>
<dbReference type="EMBL" id="LGTC01000001">
    <property type="protein sequence ID" value="KNY28861.1"/>
    <property type="molecule type" value="Genomic_DNA"/>
</dbReference>
<evidence type="ECO:0000256" key="2">
    <source>
        <dbReference type="ARBA" id="ARBA00022525"/>
    </source>
</evidence>
<evidence type="ECO:0000259" key="8">
    <source>
        <dbReference type="PROSITE" id="PS51766"/>
    </source>
</evidence>
<proteinExistence type="predicted"/>
<dbReference type="SUPFAM" id="SSF63446">
    <property type="entry name" value="Type I dockerin domain"/>
    <property type="match status" value="1"/>
</dbReference>
<dbReference type="InterPro" id="IPR006141">
    <property type="entry name" value="Intein_N"/>
</dbReference>
<feature type="domain" description="SH3b" evidence="9">
    <location>
        <begin position="1301"/>
        <end position="1366"/>
    </location>
</feature>
<dbReference type="Pfam" id="PF18884">
    <property type="entry name" value="TSP3_bac"/>
    <property type="match status" value="1"/>
</dbReference>
<dbReference type="InterPro" id="IPR013783">
    <property type="entry name" value="Ig-like_fold"/>
</dbReference>
<dbReference type="Pfam" id="PF08239">
    <property type="entry name" value="SH3_3"/>
    <property type="match status" value="1"/>
</dbReference>
<dbReference type="SMART" id="SM00306">
    <property type="entry name" value="HintN"/>
    <property type="match status" value="1"/>
</dbReference>
<dbReference type="SUPFAM" id="SSF49464">
    <property type="entry name" value="Carboxypeptidase regulatory domain-like"/>
    <property type="match status" value="1"/>
</dbReference>
<gene>
    <name evidence="10" type="ORF">Bccel_4135</name>
</gene>
<dbReference type="GO" id="GO:0005576">
    <property type="term" value="C:extracellular region"/>
    <property type="evidence" value="ECO:0007669"/>
    <property type="project" value="UniProtKB-SubCell"/>
</dbReference>
<dbReference type="SUPFAM" id="SSF53300">
    <property type="entry name" value="vWA-like"/>
    <property type="match status" value="1"/>
</dbReference>
<dbReference type="GO" id="GO:0004553">
    <property type="term" value="F:hydrolase activity, hydrolyzing O-glycosyl compounds"/>
    <property type="evidence" value="ECO:0007669"/>
    <property type="project" value="InterPro"/>
</dbReference>
<dbReference type="PROSITE" id="PS50817">
    <property type="entry name" value="INTEIN_N_TER"/>
    <property type="match status" value="1"/>
</dbReference>
<dbReference type="GO" id="GO:0000272">
    <property type="term" value="P:polysaccharide catabolic process"/>
    <property type="evidence" value="ECO:0007669"/>
    <property type="project" value="InterPro"/>
</dbReference>
<evidence type="ECO:0000256" key="5">
    <source>
        <dbReference type="ARBA" id="ARBA00022837"/>
    </source>
</evidence>
<dbReference type="NCBIfam" id="TIGR01443">
    <property type="entry name" value="intein_Cterm"/>
    <property type="match status" value="1"/>
</dbReference>
<dbReference type="InterPro" id="IPR056823">
    <property type="entry name" value="TEN-like_YD-shell"/>
</dbReference>
<dbReference type="PROSITE" id="PS50234">
    <property type="entry name" value="VWFA"/>
    <property type="match status" value="1"/>
</dbReference>
<dbReference type="eggNOG" id="COG1372">
    <property type="taxonomic scope" value="Bacteria"/>
</dbReference>
<dbReference type="InterPro" id="IPR016134">
    <property type="entry name" value="Dockerin_dom"/>
</dbReference>
<dbReference type="SMART" id="SM00635">
    <property type="entry name" value="BID_2"/>
    <property type="match status" value="5"/>
</dbReference>
<dbReference type="Gene3D" id="2.60.40.4130">
    <property type="match status" value="1"/>
</dbReference>
<evidence type="ECO:0000259" key="7">
    <source>
        <dbReference type="PROSITE" id="PS50853"/>
    </source>
</evidence>
<feature type="domain" description="VWFA" evidence="6">
    <location>
        <begin position="1001"/>
        <end position="1193"/>
    </location>
</feature>
<dbReference type="InterPro" id="IPR003646">
    <property type="entry name" value="SH3-like_bac-type"/>
</dbReference>
<dbReference type="PANTHER" id="PTHR32305:SF15">
    <property type="entry name" value="PROTEIN RHSA-RELATED"/>
    <property type="match status" value="1"/>
</dbReference>
<dbReference type="CDD" id="cd20734">
    <property type="entry name" value="PoNe_RHS-like"/>
    <property type="match status" value="1"/>
</dbReference>
<dbReference type="PROSITE" id="PS50818">
    <property type="entry name" value="INTEIN_C_TER"/>
    <property type="match status" value="1"/>
</dbReference>
<dbReference type="PANTHER" id="PTHR32305">
    <property type="match status" value="1"/>
</dbReference>
<dbReference type="Pfam" id="PF20148">
    <property type="entry name" value="DUF6531"/>
    <property type="match status" value="1"/>
</dbReference>
<keyword evidence="11" id="KW-1185">Reference proteome</keyword>
<evidence type="ECO:0000256" key="3">
    <source>
        <dbReference type="ARBA" id="ARBA00022729"/>
    </source>
</evidence>
<dbReference type="SMART" id="SM00060">
    <property type="entry name" value="FN3"/>
    <property type="match status" value="2"/>
</dbReference>
<dbReference type="SMART" id="SM00287">
    <property type="entry name" value="SH3b"/>
    <property type="match status" value="1"/>
</dbReference>
<dbReference type="PATRIC" id="fig|398512.5.peg.4326"/>
<dbReference type="InterPro" id="IPR036439">
    <property type="entry name" value="Dockerin_dom_sf"/>
</dbReference>
<name>A0A0L6JSN9_9FIRM</name>
<dbReference type="InterPro" id="IPR045351">
    <property type="entry name" value="DUF6531"/>
</dbReference>
<dbReference type="GO" id="GO:0016539">
    <property type="term" value="P:intein-mediated protein splicing"/>
    <property type="evidence" value="ECO:0007669"/>
    <property type="project" value="InterPro"/>
</dbReference>
<sequence length="3260" mass="360859">MRKINKYVSYILIIALIFTTFTAPSFSVDPVYKISGYITPDFTFSKDVAAILNSNFKVEVVGTGISASTDDNGYFELLNIPKNTQGYTMKISKDSFLSRYISNLAVTSDIKISTQDKPIKMWCGDVVNDETINMTDIIKLAKLFNTAFGDGIYVDSCDFNKDKAINISDVMIIAKHFNQTSEDYGNNPVNTPVTGINLDKASISMMAGESQNINATVTPAEATNKKVLWTSSDAKIAIVDGNGLVTGIAAGTAVIKATTEDGNFYANCNVTVKPEPAGLKLDKKLVKINVGEKYTLKATLSPAGSTGKIIWSSTNTSIASVDQTGVVIASSVGEADVLAATEDGSFKTFCNVIVVQPVKGMSIDKTSMTLKRGDTAKLTPVFVPSNASNKNVKWVSSDSNVVTVGQGGVIMAVATGTATVTATSEDGSFSATSQITVIEPTIGVRLDKSAVSLKVGDTYTFTPTISPLNASNKNIIWTSSNANVATVDNTGKVTAKSGGTAIIKASPEDGLYSEECRITVVQPVTAISLNKTSLKLKIGNGYPLKPQFTPANADNKNIKWTSSDKEAVEVDEKGIVKAIKKGTVIITATSEDGGFSATCSVTTLEDTLTPPANLRITSSGAASISLAWDAAVGTGITYTVRRATAVGEFTDVASNISATNYQDSTIASGTTYYYVVCASNAEAESRNSNMVQLRNAPQKAVLFGEKSTGNAVLAWSRPNGADRYEVYRKLSTENTYMLIAKNLLTNTYEDENIGSNIYSYKVIAINEKGSAESNEVVISNKSISPVDFAANIDSDGDGLANVNELLIGTSPMLTDTDRDGLGDGYEMTIGTNPVDIDTDKDGLFDGSESALGTGTHVKSDKPGEIKSQKQITRSDGRTSAVISGDGNIIISPLQIIDSENKKFADITKNKTNVVTAPFDIIGALGGIVNVSITYNYDPLGLNNVPENNLCIMKFDNTVNKFEILTDSKLNTAAKVVNGSSLSICTFVIGDKIVAPSAKNIDIIFYIDVSASARENDQELLRYQVAKLLAQCMAERSLSNFRYGVLAYDDEKGRYFAHVGVNPSSGENAILTNDINIALRKLDYLCEQKEPVPNPIVIDYPFTDNTLRDYFGDANTSEKIIVGFSSGPLKNFGDILSTINYLKPAGVIVNTVGISPNAQYDQLSQITAAGADGGKAFAINNIPGMTEDQVVGQITNMCSELLQQFDVKSYVEGAFKPQNAAGIDFNNGHTGTENDYLNEWISGNGSNLLTGNYMEQHKDINIQSTGYDISFERSYNSMANDEDSIIGNGFRTNYDSKLEEKTNTGIVTSSVLNIRSGPGTNYPVIGKVTKDSPIEIIKKNASGVWHNLNYKGNKNAYASGEYIDEKSTVEVTYPTGTKTVFKNVDGKLVEPAGCSDTLVLDTTKKEYILTKEDKSKLVFDSDIAGAVKRLKRLEDRSGNSLTINYLSDGKIDTVSDITGRKLKFNYKTYGKLDNILDPLTSRKVKYDYLLDNGKYYLSNVTDGEGKATKYEYDGSKRINKVIDANDNAAVRIEYDLLGRMARQYDAEGNAKYIVYNDLANERFTINENGKLSRIRFNIDMRPVEETDALGNKNRYEYSYYDAANKKYVVIPNVDMKDLENTSNLEARTYRDYITKQNAGKLKTKETIYDAKGKSTVNEYDEYHNLISTKDAKGITSSMVYYPGEGKFNLWKKTDKNQKTYEYIYDDEGVQIKKELDPMGNETEYIYYPVGGAIKLKGLVWKVTERRRSDQTDPKSALVEFKVTEYKYEDPYNDRTEIIDSLGNHTYETYDAAGRLKQLINARGFINEYDYDNNDRVKAETIYDKTDYTKVLKKTENQYDYVGNKRFIKDYRFVVDRPEFGSEVLVTETVFDCENKPIYVYDPQGYRVSYKYDPAGNKTEVINQRGFSTKYRYNDINQVYEMEDALKNITGYDYDANGNVIKVTEVKQDAAKQAITNYEYDELNRKIKVSQQYKDDSGKLQQRVNEVEYDGNDNVVKEVDPLNKVTKHVFDAINRETSKIDGLDRSGNPLKDKNNNTLALTTTYQYEYKSVYDSVYEVMTEKNELPAPTVFNVVVNDSMGHTRKSIDTVKAYETTNDYDEVGNLKVSINAKKQPAYYEYDAFGKAIKITDAKGYFIEAVYDSLGNNVEKIDQRKNKTRFTYDKLNRPSKTTTWYTDETNTKQKIETWVTYDPAGNKRTATDALYNTTRYDYDGLNRLVAEADPLSNVKYTGYDEFGREIWETDRKNHKSTEPNVFTVVNDLGVTEYRMRTVYTYDDLDMLRKVTNALGEDTEYKYDLVGNIKEIKDGEKRTTTFDYNPVYMLVSKTDGDSKTETYDSYDLLGNLLQKTDRNKNVHVYTYNEFYKVGSETVTGVGISDKRNFYYDAVGNMYQITDETGTTVFTYDVLNKLDYKTLPGNKVIDYDYDEAGNLRYLKDPNGNETNYKYDELNRLKTVSTVDGTATYAYYLSGSRKSLTLPNKTVTTYEYDARNVLTKLANTIGTENTTYEYSYDENKLQTSKIEPKGKTSFVYDDLGRLKNVTEPGARVTEYAYDHAGNRSGQIVKDAFNKVDSNIAYHYNGANRLTDTLEVRNGKNIETIYQYDNNGNQTKVTVKENEAITESNYTYDGFNQLRKASSAGNQDILSKYNALGQRTQKTVGNVTTIFYYDDKDVILETRSDGVSFWNVQGVNLIARKTGNDVLYYNYNGHGDVVKVTDKAGARVNEYDYDVFGNSTYTLETKPNPYKYCGYYFDDETGYYYLNARFYDPKIARFISEDTYSGEYNDPLSLNLYTYCQNDPLTYSDPNGHWLHIAIGALVGGIVNTAITAASDYIEHGKFTKGFKDYAGAFVEGAAVGGAAAATGGTSLIALATTTTVASMAGNAAKQLITTGKVDLGEVAFSGAGNLIGMGAGKALSVVGGKIVGNLAKTAFGKSVIAKAKSLTSKVMSKVSGVTTKIKSLAYGECKHPNLQKCFTGDTLVKEKNGFKPISKIKVGDKVYAQDADTGEKGLKEVKKVFVNDCYELVNIFVGKTKISTTVTHSFFVVGKGWVQAGNLRVNDKLQLVTGEEREITKVTRQRLEKPIKVYNFEVEDWHTYYVSKESIYVHNGCGPSAGNVVNNVITKPYKALKNKIAQATTNAQKGQIGEEIQDLVYTRAGYTKLPSKVGSNNGYDGLFVKFSEEGDSLVEAIVNESKFGSSRLGKTKMGKQMSDSWIQGNLEKMLRSPDRNVRRAAGLLQDFIDNGGTIIKKLNRLKSNGVNRWKNL</sequence>
<dbReference type="eggNOG" id="COG5492">
    <property type="taxonomic scope" value="Bacteria"/>
</dbReference>
<dbReference type="SUPFAM" id="SSF49265">
    <property type="entry name" value="Fibronectin type III"/>
    <property type="match status" value="1"/>
</dbReference>
<dbReference type="Pfam" id="PF00404">
    <property type="entry name" value="Dockerin_1"/>
    <property type="match status" value="1"/>
</dbReference>
<comment type="caution">
    <text evidence="10">The sequence shown here is derived from an EMBL/GenBank/DDBJ whole genome shotgun (WGS) entry which is preliminary data.</text>
</comment>
<dbReference type="eggNOG" id="COG3209">
    <property type="taxonomic scope" value="Bacteria"/>
</dbReference>
<keyword evidence="4" id="KW-0677">Repeat</keyword>
<dbReference type="NCBIfam" id="TIGR03696">
    <property type="entry name" value="Rhs_assc_core"/>
    <property type="match status" value="1"/>
</dbReference>
<dbReference type="InterPro" id="IPR002035">
    <property type="entry name" value="VWF_A"/>
</dbReference>
<dbReference type="Gene3D" id="2.60.40.10">
    <property type="entry name" value="Immunoglobulins"/>
    <property type="match status" value="2"/>
</dbReference>
<dbReference type="CDD" id="cd00081">
    <property type="entry name" value="Hint"/>
    <property type="match status" value="1"/>
</dbReference>
<dbReference type="NCBIfam" id="TIGR01643">
    <property type="entry name" value="YD_repeat_2x"/>
    <property type="match status" value="4"/>
</dbReference>
<dbReference type="Gene3D" id="2.170.16.10">
    <property type="entry name" value="Hedgehog/Intein (Hint) domain"/>
    <property type="match status" value="1"/>
</dbReference>
<dbReference type="PROSITE" id="PS51781">
    <property type="entry name" value="SH3B"/>
    <property type="match status" value="1"/>
</dbReference>
<dbReference type="InterPro" id="IPR002105">
    <property type="entry name" value="Dockerin_1_rpt"/>
</dbReference>
<dbReference type="InterPro" id="IPR050708">
    <property type="entry name" value="T6SS_VgrG/RHS"/>
</dbReference>
<dbReference type="InterPro" id="IPR003587">
    <property type="entry name" value="Hint_dom_N"/>
</dbReference>
<keyword evidence="5" id="KW-0106">Calcium</keyword>
<keyword evidence="2" id="KW-0964">Secreted</keyword>
<dbReference type="Gene3D" id="2.180.10.10">
    <property type="entry name" value="RHS repeat-associated core"/>
    <property type="match status" value="3"/>
</dbReference>
<accession>A0A0L6JSN9</accession>
<dbReference type="SUPFAM" id="SSF51294">
    <property type="entry name" value="Hedgehog/intein (Hint) domain"/>
    <property type="match status" value="1"/>
</dbReference>
<keyword evidence="3" id="KW-0732">Signal</keyword>
<dbReference type="Pfam" id="PF25023">
    <property type="entry name" value="TEN_YD-shell"/>
    <property type="match status" value="2"/>
</dbReference>
<feature type="domain" description="Dockerin" evidence="8">
    <location>
        <begin position="119"/>
        <end position="186"/>
    </location>
</feature>
<dbReference type="InterPro" id="IPR036844">
    <property type="entry name" value="Hint_dom_sf"/>
</dbReference>
<dbReference type="PROSITE" id="PS50853">
    <property type="entry name" value="FN3"/>
    <property type="match status" value="1"/>
</dbReference>
<dbReference type="SUPFAM" id="SSF49373">
    <property type="entry name" value="Invasin/intimin cell-adhesion fragments"/>
    <property type="match status" value="5"/>
</dbReference>
<reference evidence="11" key="1">
    <citation type="submission" date="2015-07" db="EMBL/GenBank/DDBJ databases">
        <title>Near-Complete Genome Sequence of the Cellulolytic Bacterium Bacteroides (Pseudobacteroides) cellulosolvens ATCC 35603.</title>
        <authorList>
            <person name="Dassa B."/>
            <person name="Utturkar S.M."/>
            <person name="Klingeman D.M."/>
            <person name="Hurt R.A."/>
            <person name="Keller M."/>
            <person name="Xu J."/>
            <person name="Reddy Y.H.K."/>
            <person name="Borovok I."/>
            <person name="Grinberg I.R."/>
            <person name="Lamed R."/>
            <person name="Zhivin O."/>
            <person name="Bayer E.A."/>
            <person name="Brown S.D."/>
        </authorList>
    </citation>
    <scope>NUCLEOTIDE SEQUENCE [LARGE SCALE GENOMIC DNA]</scope>
    <source>
        <strain evidence="11">DSM 2933</strain>
    </source>
</reference>
<protein>
    <submittedName>
        <fullName evidence="10">RHS repeat-associated core domain containing protein-containing protein</fullName>
    </submittedName>
</protein>
<evidence type="ECO:0000313" key="10">
    <source>
        <dbReference type="EMBL" id="KNY28861.1"/>
    </source>
</evidence>
<dbReference type="RefSeq" id="WP_036937631.1">
    <property type="nucleotide sequence ID" value="NZ_JQKC01000005.1"/>
</dbReference>
<dbReference type="InterPro" id="IPR008964">
    <property type="entry name" value="Invasin/intimin_cell_adhesion"/>
</dbReference>
<dbReference type="PROSITE" id="PS51766">
    <property type="entry name" value="DOCKERIN"/>
    <property type="match status" value="1"/>
</dbReference>
<dbReference type="InterPro" id="IPR006530">
    <property type="entry name" value="YD"/>
</dbReference>
<feature type="domain" description="Fibronectin type-III" evidence="7">
    <location>
        <begin position="610"/>
        <end position="699"/>
    </location>
</feature>
<dbReference type="Pfam" id="PF02368">
    <property type="entry name" value="Big_2"/>
    <property type="match status" value="5"/>
</dbReference>
<dbReference type="InterPro" id="IPR036116">
    <property type="entry name" value="FN3_sf"/>
</dbReference>
<dbReference type="STRING" id="398512.Bccel_4135"/>
<evidence type="ECO:0000256" key="4">
    <source>
        <dbReference type="ARBA" id="ARBA00022737"/>
    </source>
</evidence>
<dbReference type="InterPro" id="IPR036465">
    <property type="entry name" value="vWFA_dom_sf"/>
</dbReference>
<dbReference type="Gene3D" id="3.40.50.410">
    <property type="entry name" value="von Willebrand factor, type A domain"/>
    <property type="match status" value="1"/>
</dbReference>
<dbReference type="CDD" id="cd00063">
    <property type="entry name" value="FN3"/>
    <property type="match status" value="1"/>
</dbReference>
<organism evidence="10 11">
    <name type="scientific">Pseudobacteroides cellulosolvens ATCC 35603 = DSM 2933</name>
    <dbReference type="NCBI Taxonomy" id="398512"/>
    <lineage>
        <taxon>Bacteria</taxon>
        <taxon>Bacillati</taxon>
        <taxon>Bacillota</taxon>
        <taxon>Clostridia</taxon>
        <taxon>Eubacteriales</taxon>
        <taxon>Oscillospiraceae</taxon>
        <taxon>Pseudobacteroides</taxon>
    </lineage>
</organism>
<dbReference type="InterPro" id="IPR059100">
    <property type="entry name" value="TSP3_bac"/>
</dbReference>
<dbReference type="InterPro" id="IPR008969">
    <property type="entry name" value="CarboxyPept-like_regulatory"/>
</dbReference>
<dbReference type="InterPro" id="IPR003343">
    <property type="entry name" value="Big_2"/>
</dbReference>
<evidence type="ECO:0000256" key="1">
    <source>
        <dbReference type="ARBA" id="ARBA00004239"/>
    </source>
</evidence>
<dbReference type="InterPro" id="IPR030934">
    <property type="entry name" value="Intein_C"/>
</dbReference>
<dbReference type="OrthoDB" id="9815752at2"/>
<dbReference type="Proteomes" id="UP000036923">
    <property type="component" value="Unassembled WGS sequence"/>
</dbReference>
<evidence type="ECO:0000313" key="11">
    <source>
        <dbReference type="Proteomes" id="UP000036923"/>
    </source>
</evidence>
<dbReference type="Pfam" id="PF07591">
    <property type="entry name" value="PT-HINT"/>
    <property type="match status" value="1"/>
</dbReference>